<sequence>MMKKLYLAQHAESEWDVEGRFQGRTNSLLTHKGRCQAALMCESLRNSSLNLIISSPSPRALESAQMIRGTRTIPIIQDEHFLEMNFGDWEGQLMTDIERSHPVQSELFWNFPHLFKNETGEDFYQVRERVLPRLKYILNEYRGHHLLVMTHPIVYRMISGYYNHIPIEKIWEKDIETPPGLKTINVEEPWTYKEEIVTTDINTPLN</sequence>
<proteinExistence type="predicted"/>
<dbReference type="Pfam" id="PF00300">
    <property type="entry name" value="His_Phos_1"/>
    <property type="match status" value="1"/>
</dbReference>
<keyword evidence="4" id="KW-1185">Reference proteome</keyword>
<dbReference type="GO" id="GO:0016791">
    <property type="term" value="F:phosphatase activity"/>
    <property type="evidence" value="ECO:0007669"/>
    <property type="project" value="TreeGrafter"/>
</dbReference>
<evidence type="ECO:0000256" key="1">
    <source>
        <dbReference type="PIRSR" id="PIRSR613078-1"/>
    </source>
</evidence>
<dbReference type="GO" id="GO:0005737">
    <property type="term" value="C:cytoplasm"/>
    <property type="evidence" value="ECO:0007669"/>
    <property type="project" value="TreeGrafter"/>
</dbReference>
<dbReference type="PANTHER" id="PTHR48100">
    <property type="entry name" value="BROAD-SPECIFICITY PHOSPHATASE YOR283W-RELATED"/>
    <property type="match status" value="1"/>
</dbReference>
<dbReference type="SMART" id="SM00855">
    <property type="entry name" value="PGAM"/>
    <property type="match status" value="1"/>
</dbReference>
<evidence type="ECO:0000313" key="4">
    <source>
        <dbReference type="Proteomes" id="UP000440978"/>
    </source>
</evidence>
<feature type="active site" description="Proton donor/acceptor" evidence="1">
    <location>
        <position position="83"/>
    </location>
</feature>
<dbReference type="CDD" id="cd07067">
    <property type="entry name" value="HP_PGM_like"/>
    <property type="match status" value="1"/>
</dbReference>
<dbReference type="EMBL" id="WNHB01000011">
    <property type="protein sequence ID" value="MTT31958.1"/>
    <property type="molecule type" value="Genomic_DNA"/>
</dbReference>
<gene>
    <name evidence="3" type="ORF">GMB86_08035</name>
</gene>
<dbReference type="PIRSF" id="PIRSF000709">
    <property type="entry name" value="6PFK_2-Ptase"/>
    <property type="match status" value="1"/>
</dbReference>
<dbReference type="InterPro" id="IPR013078">
    <property type="entry name" value="His_Pase_superF_clade-1"/>
</dbReference>
<dbReference type="OrthoDB" id="9782128at2"/>
<evidence type="ECO:0000313" key="3">
    <source>
        <dbReference type="EMBL" id="MTT31958.1"/>
    </source>
</evidence>
<dbReference type="Gene3D" id="3.40.50.1240">
    <property type="entry name" value="Phosphoglycerate mutase-like"/>
    <property type="match status" value="1"/>
</dbReference>
<comment type="caution">
    <text evidence="3">The sequence shown here is derived from an EMBL/GenBank/DDBJ whole genome shotgun (WGS) entry which is preliminary data.</text>
</comment>
<protein>
    <submittedName>
        <fullName evidence="3">Histidine phosphatase family protein</fullName>
    </submittedName>
</protein>
<dbReference type="InterPro" id="IPR050275">
    <property type="entry name" value="PGM_Phosphatase"/>
</dbReference>
<dbReference type="PANTHER" id="PTHR48100:SF1">
    <property type="entry name" value="HISTIDINE PHOSPHATASE FAMILY PROTEIN-RELATED"/>
    <property type="match status" value="1"/>
</dbReference>
<reference evidence="3 4" key="1">
    <citation type="submission" date="2019-11" db="EMBL/GenBank/DDBJ databases">
        <title>Terrilactibacillus tamarindus sp. nov. BCM23-1 isolated from bark of Tamarindus indica.</title>
        <authorList>
            <person name="Kingkaew E."/>
            <person name="Tanasupawat S."/>
        </authorList>
    </citation>
    <scope>NUCLEOTIDE SEQUENCE [LARGE SCALE GENOMIC DNA]</scope>
    <source>
        <strain evidence="3 4">BCM23-1</strain>
    </source>
</reference>
<dbReference type="Proteomes" id="UP000440978">
    <property type="component" value="Unassembled WGS sequence"/>
</dbReference>
<evidence type="ECO:0000256" key="2">
    <source>
        <dbReference type="PIRSR" id="PIRSR613078-2"/>
    </source>
</evidence>
<dbReference type="SUPFAM" id="SSF53254">
    <property type="entry name" value="Phosphoglycerate mutase-like"/>
    <property type="match status" value="1"/>
</dbReference>
<dbReference type="InterPro" id="IPR029033">
    <property type="entry name" value="His_PPase_superfam"/>
</dbReference>
<feature type="active site" description="Tele-phosphohistidine intermediate" evidence="1">
    <location>
        <position position="10"/>
    </location>
</feature>
<organism evidence="3 4">
    <name type="scientific">Terrilactibacillus tamarindi</name>
    <dbReference type="NCBI Taxonomy" id="2599694"/>
    <lineage>
        <taxon>Bacteria</taxon>
        <taxon>Bacillati</taxon>
        <taxon>Bacillota</taxon>
        <taxon>Bacilli</taxon>
        <taxon>Bacillales</taxon>
        <taxon>Bacillaceae</taxon>
        <taxon>Terrilactibacillus</taxon>
    </lineage>
</organism>
<dbReference type="AlphaFoldDB" id="A0A6N8CQM3"/>
<name>A0A6N8CQM3_9BACI</name>
<accession>A0A6N8CQM3</accession>
<feature type="binding site" evidence="2">
    <location>
        <position position="59"/>
    </location>
    <ligand>
        <name>substrate</name>
    </ligand>
</feature>